<evidence type="ECO:0000259" key="1">
    <source>
        <dbReference type="Pfam" id="PF26593"/>
    </source>
</evidence>
<dbReference type="EMBL" id="PFAK01000010">
    <property type="protein sequence ID" value="PIR96515.1"/>
    <property type="molecule type" value="Genomic_DNA"/>
</dbReference>
<sequence>MKFEMQNKIKKTGKTTQSFLRISEIKNDTVVLDDGSLRAIVAVSSTNFDLKSQDEQNSIIFNFQRFLNSLDFSVQILMQSRRMEIGSYIDKLKKIAQRQTNELLRVQTTEYTEFISRLIENASIMNKSFYIIVPLGENTLPNAKGFFSRLFGGGKAKETAERIENFERAKEKL</sequence>
<proteinExistence type="predicted"/>
<reference evidence="3" key="1">
    <citation type="submission" date="2017-09" db="EMBL/GenBank/DDBJ databases">
        <title>Depth-based differentiation of microbial function through sediment-hosted aquifers and enrichment of novel symbionts in the deep terrestrial subsurface.</title>
        <authorList>
            <person name="Probst A.J."/>
            <person name="Ladd B."/>
            <person name="Jarett J.K."/>
            <person name="Geller-Mcgrath D.E."/>
            <person name="Sieber C.M.K."/>
            <person name="Emerson J.B."/>
            <person name="Anantharaman K."/>
            <person name="Thomas B.C."/>
            <person name="Malmstrom R."/>
            <person name="Stieglmeier M."/>
            <person name="Klingl A."/>
            <person name="Woyke T."/>
            <person name="Ryan C.M."/>
            <person name="Banfield J.F."/>
        </authorList>
    </citation>
    <scope>NUCLEOTIDE SEQUENCE [LARGE SCALE GENOMIC DNA]</scope>
</reference>
<gene>
    <name evidence="2" type="ORF">COT92_00730</name>
</gene>
<comment type="caution">
    <text evidence="2">The sequence shown here is derived from an EMBL/GenBank/DDBJ whole genome shotgun (WGS) entry which is preliminary data.</text>
</comment>
<evidence type="ECO:0000313" key="2">
    <source>
        <dbReference type="EMBL" id="PIR96515.1"/>
    </source>
</evidence>
<feature type="domain" description="TraC-like" evidence="1">
    <location>
        <begin position="27"/>
        <end position="135"/>
    </location>
</feature>
<organism evidence="2 3">
    <name type="scientific">Candidatus Doudnabacteria bacterium CG10_big_fil_rev_8_21_14_0_10_42_18</name>
    <dbReference type="NCBI Taxonomy" id="1974552"/>
    <lineage>
        <taxon>Bacteria</taxon>
        <taxon>Candidatus Doudnaibacteriota</taxon>
    </lineage>
</organism>
<feature type="non-terminal residue" evidence="2">
    <location>
        <position position="173"/>
    </location>
</feature>
<protein>
    <recommendedName>
        <fullName evidence="1">TraC-like domain-containing protein</fullName>
    </recommendedName>
</protein>
<dbReference type="InterPro" id="IPR058596">
    <property type="entry name" value="TraC-like_dom"/>
</dbReference>
<dbReference type="Proteomes" id="UP000230922">
    <property type="component" value="Unassembled WGS sequence"/>
</dbReference>
<dbReference type="Pfam" id="PF26593">
    <property type="entry name" value="TraC-like"/>
    <property type="match status" value="1"/>
</dbReference>
<accession>A0A2H0VBQ0</accession>
<name>A0A2H0VBQ0_9BACT</name>
<dbReference type="AlphaFoldDB" id="A0A2H0VBQ0"/>
<evidence type="ECO:0000313" key="3">
    <source>
        <dbReference type="Proteomes" id="UP000230922"/>
    </source>
</evidence>